<keyword evidence="1" id="KW-0472">Membrane</keyword>
<name>A0ABW8TB89_9CLOT</name>
<keyword evidence="1" id="KW-1133">Transmembrane helix</keyword>
<keyword evidence="1" id="KW-0812">Transmembrane</keyword>
<accession>A0ABW8TB89</accession>
<evidence type="ECO:0000256" key="1">
    <source>
        <dbReference type="SAM" id="Phobius"/>
    </source>
</evidence>
<dbReference type="RefSeq" id="WP_406786148.1">
    <property type="nucleotide sequence ID" value="NZ_JBJIAA010000002.1"/>
</dbReference>
<feature type="transmembrane region" description="Helical" evidence="1">
    <location>
        <begin position="176"/>
        <end position="194"/>
    </location>
</feature>
<organism evidence="2 3">
    <name type="scientific">Clostridium neuense</name>
    <dbReference type="NCBI Taxonomy" id="1728934"/>
    <lineage>
        <taxon>Bacteria</taxon>
        <taxon>Bacillati</taxon>
        <taxon>Bacillota</taxon>
        <taxon>Clostridia</taxon>
        <taxon>Eubacteriales</taxon>
        <taxon>Clostridiaceae</taxon>
        <taxon>Clostridium</taxon>
    </lineage>
</organism>
<protein>
    <recommendedName>
        <fullName evidence="4">DUF975 family protein</fullName>
    </recommendedName>
</protein>
<dbReference type="Proteomes" id="UP001623592">
    <property type="component" value="Unassembled WGS sequence"/>
</dbReference>
<proteinExistence type="predicted"/>
<feature type="transmembrane region" description="Helical" evidence="1">
    <location>
        <begin position="117"/>
        <end position="150"/>
    </location>
</feature>
<dbReference type="EMBL" id="JBJIAA010000002">
    <property type="protein sequence ID" value="MFL0249482.1"/>
    <property type="molecule type" value="Genomic_DNA"/>
</dbReference>
<evidence type="ECO:0000313" key="2">
    <source>
        <dbReference type="EMBL" id="MFL0249482.1"/>
    </source>
</evidence>
<evidence type="ECO:0008006" key="4">
    <source>
        <dbReference type="Google" id="ProtNLM"/>
    </source>
</evidence>
<feature type="transmembrane region" description="Helical" evidence="1">
    <location>
        <begin position="26"/>
        <end position="53"/>
    </location>
</feature>
<sequence length="236" mass="26163">MYKERISVFKVLSNVFSMGAANIIKFVVAMVIPALAFLLMSFCSGLIIGSAAIMSEHSAGEILLCAIITLVVTFGVCIPLSIGIYCISRNYQDKHEIIFSDIFVCFKENIMLKSIGLTFLLGLILVVGYILFIIPGIILTYMFIFAFFVMIDNTDLGILEIISLTAKLTKGYKLKIFGYNIILGIIPGILYMVLRGSTLGCIIYFIISLIVSAVNLLGLSFFYMDSLDWFNNATKE</sequence>
<reference evidence="2 3" key="1">
    <citation type="submission" date="2024-11" db="EMBL/GenBank/DDBJ databases">
        <authorList>
            <person name="Heng Y.C."/>
            <person name="Lim A.C.H."/>
            <person name="Lee J.K.Y."/>
            <person name="Kittelmann S."/>
        </authorList>
    </citation>
    <scope>NUCLEOTIDE SEQUENCE [LARGE SCALE GENOMIC DNA]</scope>
    <source>
        <strain evidence="2 3">WILCCON 0114</strain>
    </source>
</reference>
<dbReference type="PANTHER" id="PTHR40076:SF1">
    <property type="entry name" value="MEMBRANE PROTEIN"/>
    <property type="match status" value="1"/>
</dbReference>
<dbReference type="InterPro" id="IPR010380">
    <property type="entry name" value="DUF975"/>
</dbReference>
<feature type="transmembrane region" description="Helical" evidence="1">
    <location>
        <begin position="59"/>
        <end position="87"/>
    </location>
</feature>
<keyword evidence="3" id="KW-1185">Reference proteome</keyword>
<gene>
    <name evidence="2" type="ORF">ACJDT4_03535</name>
</gene>
<feature type="transmembrane region" description="Helical" evidence="1">
    <location>
        <begin position="201"/>
        <end position="224"/>
    </location>
</feature>
<comment type="caution">
    <text evidence="2">The sequence shown here is derived from an EMBL/GenBank/DDBJ whole genome shotgun (WGS) entry which is preliminary data.</text>
</comment>
<evidence type="ECO:0000313" key="3">
    <source>
        <dbReference type="Proteomes" id="UP001623592"/>
    </source>
</evidence>
<dbReference type="PANTHER" id="PTHR40076">
    <property type="entry name" value="MEMBRANE PROTEIN-RELATED"/>
    <property type="match status" value="1"/>
</dbReference>